<protein>
    <submittedName>
        <fullName evidence="6">WD repeat-containing protein 88 isoform X1</fullName>
    </submittedName>
</protein>
<dbReference type="PANTHER" id="PTHR45048">
    <property type="match status" value="1"/>
</dbReference>
<evidence type="ECO:0000256" key="4">
    <source>
        <dbReference type="SAM" id="MobiDB-lite"/>
    </source>
</evidence>
<dbReference type="Pfam" id="PF00400">
    <property type="entry name" value="WD40"/>
    <property type="match status" value="7"/>
</dbReference>
<feature type="repeat" description="WD" evidence="3">
    <location>
        <begin position="36"/>
        <end position="68"/>
    </location>
</feature>
<dbReference type="InterPro" id="IPR019775">
    <property type="entry name" value="WD40_repeat_CS"/>
</dbReference>
<dbReference type="PROSITE" id="PS00678">
    <property type="entry name" value="WD_REPEATS_1"/>
    <property type="match status" value="5"/>
</dbReference>
<feature type="repeat" description="WD" evidence="3">
    <location>
        <begin position="207"/>
        <end position="248"/>
    </location>
</feature>
<evidence type="ECO:0000256" key="1">
    <source>
        <dbReference type="ARBA" id="ARBA00022574"/>
    </source>
</evidence>
<evidence type="ECO:0000256" key="2">
    <source>
        <dbReference type="ARBA" id="ARBA00022737"/>
    </source>
</evidence>
<dbReference type="Proteomes" id="UP001652622">
    <property type="component" value="Unplaced"/>
</dbReference>
<feature type="repeat" description="WD" evidence="3">
    <location>
        <begin position="296"/>
        <end position="337"/>
    </location>
</feature>
<dbReference type="PANTHER" id="PTHR45048:SF1">
    <property type="entry name" value="WD REPEAT-CONTAINING PROTEIN 88"/>
    <property type="match status" value="1"/>
</dbReference>
<dbReference type="SMART" id="SM00320">
    <property type="entry name" value="WD40"/>
    <property type="match status" value="7"/>
</dbReference>
<evidence type="ECO:0000256" key="3">
    <source>
        <dbReference type="PROSITE-ProRule" id="PRU00221"/>
    </source>
</evidence>
<dbReference type="SUPFAM" id="SSF50978">
    <property type="entry name" value="WD40 repeat-like"/>
    <property type="match status" value="1"/>
</dbReference>
<dbReference type="PROSITE" id="PS50082">
    <property type="entry name" value="WD_REPEATS_2"/>
    <property type="match status" value="6"/>
</dbReference>
<name>A0ABM3YN74_PANGU</name>
<accession>A0ABM3YN74</accession>
<dbReference type="InterPro" id="IPR001680">
    <property type="entry name" value="WD40_rpt"/>
</dbReference>
<gene>
    <name evidence="6" type="primary">WDR88</name>
</gene>
<feature type="repeat" description="WD" evidence="3">
    <location>
        <begin position="79"/>
        <end position="120"/>
    </location>
</feature>
<evidence type="ECO:0000313" key="5">
    <source>
        <dbReference type="Proteomes" id="UP001652622"/>
    </source>
</evidence>
<keyword evidence="1 3" id="KW-0853">WD repeat</keyword>
<dbReference type="PROSITE" id="PS50294">
    <property type="entry name" value="WD_REPEATS_REGION"/>
    <property type="match status" value="6"/>
</dbReference>
<evidence type="ECO:0000313" key="6">
    <source>
        <dbReference type="RefSeq" id="XP_060537569.1"/>
    </source>
</evidence>
<dbReference type="CDD" id="cd00200">
    <property type="entry name" value="WD40"/>
    <property type="match status" value="1"/>
</dbReference>
<dbReference type="InterPro" id="IPR020472">
    <property type="entry name" value="WD40_PAC1"/>
</dbReference>
<reference evidence="6" key="1">
    <citation type="submission" date="2025-08" db="UniProtKB">
        <authorList>
            <consortium name="RefSeq"/>
        </authorList>
    </citation>
    <scope>IDENTIFICATION</scope>
    <source>
        <tissue evidence="6">Blood</tissue>
    </source>
</reference>
<feature type="repeat" description="WD" evidence="3">
    <location>
        <begin position="254"/>
        <end position="287"/>
    </location>
</feature>
<keyword evidence="2" id="KW-0677">Repeat</keyword>
<dbReference type="InterPro" id="IPR036322">
    <property type="entry name" value="WD40_repeat_dom_sf"/>
</dbReference>
<dbReference type="RefSeq" id="XP_060537569.1">
    <property type="nucleotide sequence ID" value="XM_060681586.1"/>
</dbReference>
<feature type="region of interest" description="Disordered" evidence="4">
    <location>
        <begin position="1"/>
        <end position="22"/>
    </location>
</feature>
<dbReference type="GeneID" id="117670502"/>
<sequence length="415" mass="46203">MPLQSPSYDPLATEGPEEKDWEGDQEKLAKIHFKILKGHTDAVTSCHFCFDDAKIISGSFDTTVKLWDTACSICIHTFKDQHTGPVSECCLTPDNRRLITASYDKTLKAWDTETGKMLWSLSQDGLVTTCHISHDGKYVVSGSDLENALFICNVEDGEEVAFIRDYHRSTIQSCRFDPVNQRIATVSSDMSIKFWDIIARATTVTIEGAHTNAIADCCFSLDGHYLCTAGWDENIKLWDVRTGEFRSHGPMTLDPGHIGIVGSCDFSKDASCVVSGGYDKTIGVWDIGEAYQKISLKGHADWVTDVAISQDKKLLVSSSKDQTVRLWDIKNANEIPMVIQAVKTKGSKICKCEECQKSFLIFRNKEDTIETRCVFCRLASPNEVVLPLPPLCLQISKGFSSEPILKHLSTSQSFF</sequence>
<dbReference type="PRINTS" id="PR00320">
    <property type="entry name" value="GPROTEINBRPT"/>
</dbReference>
<dbReference type="InterPro" id="IPR015943">
    <property type="entry name" value="WD40/YVTN_repeat-like_dom_sf"/>
</dbReference>
<proteinExistence type="predicted"/>
<organism evidence="5 6">
    <name type="scientific">Pantherophis guttatus</name>
    <name type="common">Corn snake</name>
    <name type="synonym">Elaphe guttata</name>
    <dbReference type="NCBI Taxonomy" id="94885"/>
    <lineage>
        <taxon>Eukaryota</taxon>
        <taxon>Metazoa</taxon>
        <taxon>Chordata</taxon>
        <taxon>Craniata</taxon>
        <taxon>Vertebrata</taxon>
        <taxon>Euteleostomi</taxon>
        <taxon>Lepidosauria</taxon>
        <taxon>Squamata</taxon>
        <taxon>Bifurcata</taxon>
        <taxon>Unidentata</taxon>
        <taxon>Episquamata</taxon>
        <taxon>Toxicofera</taxon>
        <taxon>Serpentes</taxon>
        <taxon>Colubroidea</taxon>
        <taxon>Colubridae</taxon>
        <taxon>Colubrinae</taxon>
        <taxon>Pantherophis</taxon>
    </lineage>
</organism>
<feature type="repeat" description="WD" evidence="3">
    <location>
        <begin position="164"/>
        <end position="205"/>
    </location>
</feature>
<keyword evidence="5" id="KW-1185">Reference proteome</keyword>
<dbReference type="Gene3D" id="2.130.10.10">
    <property type="entry name" value="YVTN repeat-like/Quinoprotein amine dehydrogenase"/>
    <property type="match status" value="2"/>
</dbReference>